<organism evidence="2 3">
    <name type="scientific">Serendipita vermifera MAFF 305830</name>
    <dbReference type="NCBI Taxonomy" id="933852"/>
    <lineage>
        <taxon>Eukaryota</taxon>
        <taxon>Fungi</taxon>
        <taxon>Dikarya</taxon>
        <taxon>Basidiomycota</taxon>
        <taxon>Agaricomycotina</taxon>
        <taxon>Agaricomycetes</taxon>
        <taxon>Sebacinales</taxon>
        <taxon>Serendipitaceae</taxon>
        <taxon>Serendipita</taxon>
    </lineage>
</organism>
<dbReference type="STRING" id="933852.A0A0C3AH02"/>
<proteinExistence type="predicted"/>
<keyword evidence="3" id="KW-1185">Reference proteome</keyword>
<evidence type="ECO:0000313" key="3">
    <source>
        <dbReference type="Proteomes" id="UP000054097"/>
    </source>
</evidence>
<dbReference type="AlphaFoldDB" id="A0A0C3AH02"/>
<evidence type="ECO:0000313" key="2">
    <source>
        <dbReference type="EMBL" id="KIM23935.1"/>
    </source>
</evidence>
<dbReference type="OrthoDB" id="2013972at2759"/>
<dbReference type="SUPFAM" id="SSF53335">
    <property type="entry name" value="S-adenosyl-L-methionine-dependent methyltransferases"/>
    <property type="match status" value="1"/>
</dbReference>
<dbReference type="HOGENOM" id="CLU_771989_0_0_1"/>
<reference evidence="2 3" key="1">
    <citation type="submission" date="2014-04" db="EMBL/GenBank/DDBJ databases">
        <authorList>
            <consortium name="DOE Joint Genome Institute"/>
            <person name="Kuo A."/>
            <person name="Zuccaro A."/>
            <person name="Kohler A."/>
            <person name="Nagy L.G."/>
            <person name="Floudas D."/>
            <person name="Copeland A."/>
            <person name="Barry K.W."/>
            <person name="Cichocki N."/>
            <person name="Veneault-Fourrey C."/>
            <person name="LaButti K."/>
            <person name="Lindquist E.A."/>
            <person name="Lipzen A."/>
            <person name="Lundell T."/>
            <person name="Morin E."/>
            <person name="Murat C."/>
            <person name="Sun H."/>
            <person name="Tunlid A."/>
            <person name="Henrissat B."/>
            <person name="Grigoriev I.V."/>
            <person name="Hibbett D.S."/>
            <person name="Martin F."/>
            <person name="Nordberg H.P."/>
            <person name="Cantor M.N."/>
            <person name="Hua S.X."/>
        </authorList>
    </citation>
    <scope>NUCLEOTIDE SEQUENCE [LARGE SCALE GENOMIC DNA]</scope>
    <source>
        <strain evidence="2 3">MAFF 305830</strain>
    </source>
</reference>
<evidence type="ECO:0000259" key="1">
    <source>
        <dbReference type="Pfam" id="PF13649"/>
    </source>
</evidence>
<dbReference type="InterPro" id="IPR041698">
    <property type="entry name" value="Methyltransf_25"/>
</dbReference>
<feature type="domain" description="Methyltransferase" evidence="1">
    <location>
        <begin position="48"/>
        <end position="106"/>
    </location>
</feature>
<dbReference type="Pfam" id="PF13649">
    <property type="entry name" value="Methyltransf_25"/>
    <property type="match status" value="1"/>
</dbReference>
<sequence length="359" mass="41261">MCPPINMLLAFFTCGDLLKRWRRAFKLALVFRGTHTQLWMCLIPFLLRSRFSKARIKFRQGNFFDSLPFDSGEFEYIRLASLELAIPETKWVPLLKEVWRVLKPGGHIEVIIESQLFPTVWSYEKQVVEQELESEFREMLQARDIPPATNIGEKMFFDALTRVQTHQHVSVCIAPRPAGLSSLDGPVSPRNFGSIGLIHSLWSSRPITSGRVISPIPSLDLLPPAGGLVTSKTCTVPGMVILPDVFVPVPEEKLFTYASHGSMILNAASLAAFSDKFSNEENLEAKWRVHVERYRQYERGNRSRLGFRMRQFDEDEDKIHPLDSATGRWKWAKCDEELERPLEIRRFRAWSLSKPLESQ</sequence>
<protein>
    <recommendedName>
        <fullName evidence="1">Methyltransferase domain-containing protein</fullName>
    </recommendedName>
</protein>
<gene>
    <name evidence="2" type="ORF">M408DRAFT_11315</name>
</gene>
<dbReference type="CDD" id="cd02440">
    <property type="entry name" value="AdoMet_MTases"/>
    <property type="match status" value="1"/>
</dbReference>
<dbReference type="Gene3D" id="3.40.50.150">
    <property type="entry name" value="Vaccinia Virus protein VP39"/>
    <property type="match status" value="1"/>
</dbReference>
<accession>A0A0C3AH02</accession>
<dbReference type="InterPro" id="IPR029063">
    <property type="entry name" value="SAM-dependent_MTases_sf"/>
</dbReference>
<dbReference type="EMBL" id="KN824330">
    <property type="protein sequence ID" value="KIM23935.1"/>
    <property type="molecule type" value="Genomic_DNA"/>
</dbReference>
<name>A0A0C3AH02_SERVB</name>
<reference evidence="3" key="2">
    <citation type="submission" date="2015-01" db="EMBL/GenBank/DDBJ databases">
        <title>Evolutionary Origins and Diversification of the Mycorrhizal Mutualists.</title>
        <authorList>
            <consortium name="DOE Joint Genome Institute"/>
            <consortium name="Mycorrhizal Genomics Consortium"/>
            <person name="Kohler A."/>
            <person name="Kuo A."/>
            <person name="Nagy L.G."/>
            <person name="Floudas D."/>
            <person name="Copeland A."/>
            <person name="Barry K.W."/>
            <person name="Cichocki N."/>
            <person name="Veneault-Fourrey C."/>
            <person name="LaButti K."/>
            <person name="Lindquist E.A."/>
            <person name="Lipzen A."/>
            <person name="Lundell T."/>
            <person name="Morin E."/>
            <person name="Murat C."/>
            <person name="Riley R."/>
            <person name="Ohm R."/>
            <person name="Sun H."/>
            <person name="Tunlid A."/>
            <person name="Henrissat B."/>
            <person name="Grigoriev I.V."/>
            <person name="Hibbett D.S."/>
            <person name="Martin F."/>
        </authorList>
    </citation>
    <scope>NUCLEOTIDE SEQUENCE [LARGE SCALE GENOMIC DNA]</scope>
    <source>
        <strain evidence="3">MAFF 305830</strain>
    </source>
</reference>
<dbReference type="Proteomes" id="UP000054097">
    <property type="component" value="Unassembled WGS sequence"/>
</dbReference>